<gene>
    <name evidence="1" type="ORF">MILVUS5_LOCUS30382</name>
</gene>
<proteinExistence type="predicted"/>
<dbReference type="Proteomes" id="UP001177021">
    <property type="component" value="Unassembled WGS sequence"/>
</dbReference>
<reference evidence="1" key="1">
    <citation type="submission" date="2023-10" db="EMBL/GenBank/DDBJ databases">
        <authorList>
            <person name="Rodriguez Cubillos JULIANA M."/>
            <person name="De Vega J."/>
        </authorList>
    </citation>
    <scope>NUCLEOTIDE SEQUENCE</scope>
</reference>
<protein>
    <submittedName>
        <fullName evidence="1">Uncharacterized protein</fullName>
    </submittedName>
</protein>
<evidence type="ECO:0000313" key="1">
    <source>
        <dbReference type="EMBL" id="CAJ2665391.1"/>
    </source>
</evidence>
<name>A0ACB0L872_TRIPR</name>
<dbReference type="EMBL" id="CASHSV030000513">
    <property type="protein sequence ID" value="CAJ2665391.1"/>
    <property type="molecule type" value="Genomic_DNA"/>
</dbReference>
<keyword evidence="2" id="KW-1185">Reference proteome</keyword>
<comment type="caution">
    <text evidence="1">The sequence shown here is derived from an EMBL/GenBank/DDBJ whole genome shotgun (WGS) entry which is preliminary data.</text>
</comment>
<organism evidence="1 2">
    <name type="scientific">Trifolium pratense</name>
    <name type="common">Red clover</name>
    <dbReference type="NCBI Taxonomy" id="57577"/>
    <lineage>
        <taxon>Eukaryota</taxon>
        <taxon>Viridiplantae</taxon>
        <taxon>Streptophyta</taxon>
        <taxon>Embryophyta</taxon>
        <taxon>Tracheophyta</taxon>
        <taxon>Spermatophyta</taxon>
        <taxon>Magnoliopsida</taxon>
        <taxon>eudicotyledons</taxon>
        <taxon>Gunneridae</taxon>
        <taxon>Pentapetalae</taxon>
        <taxon>rosids</taxon>
        <taxon>fabids</taxon>
        <taxon>Fabales</taxon>
        <taxon>Fabaceae</taxon>
        <taxon>Papilionoideae</taxon>
        <taxon>50 kb inversion clade</taxon>
        <taxon>NPAAA clade</taxon>
        <taxon>Hologalegina</taxon>
        <taxon>IRL clade</taxon>
        <taxon>Trifolieae</taxon>
        <taxon>Trifolium</taxon>
    </lineage>
</organism>
<accession>A0ACB0L872</accession>
<sequence length="373" mass="43597">MVKKSMAAANEKVSNYVPDEITYSILSKLSLKSLKRFECVQKSWSLLFENHFFMNMFRNNFLSNNNDPSSFILRDFVNYDEEVFYSFSGERFENNVQLDWSSSFENRVPTQTIKPLPGSEAQSIERCILKEDVGWVYCAVECYAHGFGYDPVINDYKVIRFVNVHLESSVQDMEEEMITLDLDRFRLRNYTGFDPFWEIYSLRSNSWRKLHVDRPYSLESVDDTHVYMDGVCHWLCRYYETVEPCLVSFYLSNEAFFKTPIPSYEDDCFDIKGNWIKLAVLNGSIALISYHEETTIFHISILGEFCTKESWTKLLIVGPFTCIERPIGVGMKGEIFFIRKDGELVWLDLSTQMIAELGYIGNPVHTRPIIIHK</sequence>
<evidence type="ECO:0000313" key="2">
    <source>
        <dbReference type="Proteomes" id="UP001177021"/>
    </source>
</evidence>